<dbReference type="InterPro" id="IPR051455">
    <property type="entry name" value="Bact_solute-bind_prot3"/>
</dbReference>
<evidence type="ECO:0000259" key="6">
    <source>
        <dbReference type="SMART" id="SM00062"/>
    </source>
</evidence>
<dbReference type="PROSITE" id="PS01039">
    <property type="entry name" value="SBP_BACTERIAL_3"/>
    <property type="match status" value="1"/>
</dbReference>
<dbReference type="PANTHER" id="PTHR30085:SF7">
    <property type="entry name" value="AMINO-ACID ABC TRANSPORTER-BINDING PROTEIN YHDW-RELATED"/>
    <property type="match status" value="1"/>
</dbReference>
<evidence type="ECO:0000313" key="7">
    <source>
        <dbReference type="EMBL" id="QJE74440.1"/>
    </source>
</evidence>
<dbReference type="SUPFAM" id="SSF53850">
    <property type="entry name" value="Periplasmic binding protein-like II"/>
    <property type="match status" value="1"/>
</dbReference>
<sequence>MSLRFSTMTAALMALGLIGMGGAAQAGPTLDAVKARGQLVCGVNTGLAGFSNPDSQGKWTGLDVDVCRAVAAAVLGDANKVRYTPLSAQQRLTALQAGEIDILSRNTTWSLTRDAQGLDFAPVTYYDGQGFMVNKSLGVTSAKQLDGATVCVQPGTTTELNLADYFRANNMSFKPVVIEALDEVNAAFFAGRCDVLTTDVSGLAGIRATVATKPDDFLILPEVVSKEPLAPVVRHGDDQWRDIVRWTVYALVEAEEKGVTSANADEKLKSADPGVQRLLGAQGDLGKLLGLEPQWSHRAVKQVGNYGEIFERNLGKSTPLKLERGLNALWLNGGLMYAPPFR</sequence>
<evidence type="ECO:0000256" key="4">
    <source>
        <dbReference type="RuleBase" id="RU003744"/>
    </source>
</evidence>
<evidence type="ECO:0000256" key="1">
    <source>
        <dbReference type="ARBA" id="ARBA00010333"/>
    </source>
</evidence>
<protein>
    <submittedName>
        <fullName evidence="7">Amino acid ABC transporter substrate-binding protein</fullName>
    </submittedName>
</protein>
<accession>A0A858RAD0</accession>
<dbReference type="InterPro" id="IPR001638">
    <property type="entry name" value="Solute-binding_3/MltF_N"/>
</dbReference>
<dbReference type="CDD" id="cd13692">
    <property type="entry name" value="PBP2_BztA"/>
    <property type="match status" value="1"/>
</dbReference>
<dbReference type="EMBL" id="CP051775">
    <property type="protein sequence ID" value="QJE74440.1"/>
    <property type="molecule type" value="Genomic_DNA"/>
</dbReference>
<keyword evidence="3 5" id="KW-0732">Signal</keyword>
<feature type="chain" id="PRO_5032435559" evidence="5">
    <location>
        <begin position="27"/>
        <end position="342"/>
    </location>
</feature>
<evidence type="ECO:0000256" key="5">
    <source>
        <dbReference type="SAM" id="SignalP"/>
    </source>
</evidence>
<dbReference type="AlphaFoldDB" id="A0A858RAD0"/>
<dbReference type="KEGG" id="acru:HHL28_16390"/>
<comment type="similarity">
    <text evidence="1 4">Belongs to the bacterial solute-binding protein 3 family.</text>
</comment>
<dbReference type="SMART" id="SM00062">
    <property type="entry name" value="PBPb"/>
    <property type="match status" value="1"/>
</dbReference>
<dbReference type="InterPro" id="IPR018313">
    <property type="entry name" value="SBP_3_CS"/>
</dbReference>
<gene>
    <name evidence="7" type="ORF">HHL28_16390</name>
</gene>
<organism evidence="7 8">
    <name type="scientific">Aerophototrophica crusticola</name>
    <dbReference type="NCBI Taxonomy" id="1709002"/>
    <lineage>
        <taxon>Bacteria</taxon>
        <taxon>Pseudomonadati</taxon>
        <taxon>Pseudomonadota</taxon>
        <taxon>Alphaproteobacteria</taxon>
        <taxon>Rhodospirillales</taxon>
        <taxon>Rhodospirillaceae</taxon>
        <taxon>Aerophototrophica</taxon>
    </lineage>
</organism>
<dbReference type="Proteomes" id="UP000501891">
    <property type="component" value="Chromosome"/>
</dbReference>
<keyword evidence="2" id="KW-0813">Transport</keyword>
<evidence type="ECO:0000256" key="3">
    <source>
        <dbReference type="ARBA" id="ARBA00022729"/>
    </source>
</evidence>
<dbReference type="PANTHER" id="PTHR30085">
    <property type="entry name" value="AMINO ACID ABC TRANSPORTER PERMEASE"/>
    <property type="match status" value="1"/>
</dbReference>
<reference evidence="7" key="1">
    <citation type="submission" date="2020-04" db="EMBL/GenBank/DDBJ databases">
        <title>A desert anoxygenic phototrophic bacterium fixes CO2 using RubisCO under aerobic conditions.</title>
        <authorList>
            <person name="Tang K."/>
        </authorList>
    </citation>
    <scope>NUCLEOTIDE SEQUENCE [LARGE SCALE GENOMIC DNA]</scope>
    <source>
        <strain evidence="7">MIMtkB3</strain>
    </source>
</reference>
<keyword evidence="8" id="KW-1185">Reference proteome</keyword>
<proteinExistence type="inferred from homology"/>
<feature type="domain" description="Solute-binding protein family 3/N-terminal" evidence="6">
    <location>
        <begin position="38"/>
        <end position="262"/>
    </location>
</feature>
<feature type="signal peptide" evidence="5">
    <location>
        <begin position="1"/>
        <end position="26"/>
    </location>
</feature>
<dbReference type="Gene3D" id="3.40.190.10">
    <property type="entry name" value="Periplasmic binding protein-like II"/>
    <property type="match status" value="2"/>
</dbReference>
<name>A0A858RAD0_9PROT</name>
<dbReference type="Pfam" id="PF00497">
    <property type="entry name" value="SBP_bac_3"/>
    <property type="match status" value="1"/>
</dbReference>
<evidence type="ECO:0000256" key="2">
    <source>
        <dbReference type="ARBA" id="ARBA00022448"/>
    </source>
</evidence>
<evidence type="ECO:0000313" key="8">
    <source>
        <dbReference type="Proteomes" id="UP000501891"/>
    </source>
</evidence>
<dbReference type="GO" id="GO:0006865">
    <property type="term" value="P:amino acid transport"/>
    <property type="evidence" value="ECO:0007669"/>
    <property type="project" value="TreeGrafter"/>
</dbReference>